<dbReference type="OrthoDB" id="9825825at2"/>
<dbReference type="EMBL" id="WRXO01000004">
    <property type="protein sequence ID" value="MVT42186.1"/>
    <property type="molecule type" value="Genomic_DNA"/>
</dbReference>
<evidence type="ECO:0000313" key="2">
    <source>
        <dbReference type="Proteomes" id="UP000468388"/>
    </source>
</evidence>
<sequence length="174" mass="19957">MKAICGMRISIVILIIFFCSCNNLYKAGNRVPLMDLKITTNVNDKLVYRYLDTINSKLDTSKGYPFLANGGDLKYFPDINKIAYFADSPFEAYHLSSIGLFHLEEVYNPQMSMNWVTRKESLTKEDYNRIERRINSLLEGVVINAKAQNIPDTVIFFGKPYDTVICKLATPYDQ</sequence>
<accession>A0A6N8JCV8</accession>
<proteinExistence type="predicted"/>
<dbReference type="AlphaFoldDB" id="A0A6N8JCV8"/>
<organism evidence="1 2">
    <name type="scientific">Chitinophaga oryziterrae</name>
    <dbReference type="NCBI Taxonomy" id="1031224"/>
    <lineage>
        <taxon>Bacteria</taxon>
        <taxon>Pseudomonadati</taxon>
        <taxon>Bacteroidota</taxon>
        <taxon>Chitinophagia</taxon>
        <taxon>Chitinophagales</taxon>
        <taxon>Chitinophagaceae</taxon>
        <taxon>Chitinophaga</taxon>
    </lineage>
</organism>
<comment type="caution">
    <text evidence="1">The sequence shown here is derived from an EMBL/GenBank/DDBJ whole genome shotgun (WGS) entry which is preliminary data.</text>
</comment>
<reference evidence="1 2" key="1">
    <citation type="submission" date="2019-12" db="EMBL/GenBank/DDBJ databases">
        <title>The draft genomic sequence of strain Chitinophaga oryziterrae JCM 16595.</title>
        <authorList>
            <person name="Zhang X."/>
        </authorList>
    </citation>
    <scope>NUCLEOTIDE SEQUENCE [LARGE SCALE GENOMIC DNA]</scope>
    <source>
        <strain evidence="1 2">JCM 16595</strain>
    </source>
</reference>
<dbReference type="Proteomes" id="UP000468388">
    <property type="component" value="Unassembled WGS sequence"/>
</dbReference>
<name>A0A6N8JCV8_9BACT</name>
<gene>
    <name evidence="1" type="ORF">GO495_16465</name>
</gene>
<evidence type="ECO:0000313" key="1">
    <source>
        <dbReference type="EMBL" id="MVT42186.1"/>
    </source>
</evidence>
<dbReference type="RefSeq" id="WP_157300813.1">
    <property type="nucleotide sequence ID" value="NZ_BAAAZB010000005.1"/>
</dbReference>
<protein>
    <submittedName>
        <fullName evidence="1">Uncharacterized protein</fullName>
    </submittedName>
</protein>
<dbReference type="PROSITE" id="PS51257">
    <property type="entry name" value="PROKAR_LIPOPROTEIN"/>
    <property type="match status" value="1"/>
</dbReference>
<keyword evidence="2" id="KW-1185">Reference proteome</keyword>